<gene>
    <name evidence="2" type="ORF">LJ755_03550</name>
    <name evidence="3" type="ORF">MUK71_07145</name>
</gene>
<evidence type="ECO:0000313" key="4">
    <source>
        <dbReference type="Proteomes" id="UP000829758"/>
    </source>
</evidence>
<dbReference type="RefSeq" id="WP_227928086.1">
    <property type="nucleotide sequence ID" value="NZ_CP094984.1"/>
</dbReference>
<dbReference type="AlphaFoldDB" id="A0A9X1M5J5"/>
<feature type="transmembrane region" description="Helical" evidence="1">
    <location>
        <begin position="61"/>
        <end position="84"/>
    </location>
</feature>
<organism evidence="2 5">
    <name type="scientific">Arthrobacter zhangbolii</name>
    <dbReference type="NCBI Taxonomy" id="2886936"/>
    <lineage>
        <taxon>Bacteria</taxon>
        <taxon>Bacillati</taxon>
        <taxon>Actinomycetota</taxon>
        <taxon>Actinomycetes</taxon>
        <taxon>Micrococcales</taxon>
        <taxon>Micrococcaceae</taxon>
        <taxon>Arthrobacter</taxon>
    </lineage>
</organism>
<dbReference type="EMBL" id="CP094984">
    <property type="protein sequence ID" value="UON93372.1"/>
    <property type="molecule type" value="Genomic_DNA"/>
</dbReference>
<feature type="transmembrane region" description="Helical" evidence="1">
    <location>
        <begin position="7"/>
        <end position="27"/>
    </location>
</feature>
<evidence type="ECO:0000313" key="3">
    <source>
        <dbReference type="EMBL" id="UON93372.1"/>
    </source>
</evidence>
<evidence type="ECO:0000313" key="5">
    <source>
        <dbReference type="Proteomes" id="UP001155145"/>
    </source>
</evidence>
<keyword evidence="1" id="KW-0472">Membrane</keyword>
<feature type="transmembrane region" description="Helical" evidence="1">
    <location>
        <begin position="96"/>
        <end position="113"/>
    </location>
</feature>
<dbReference type="PROSITE" id="PS51257">
    <property type="entry name" value="PROKAR_LIPOPROTEIN"/>
    <property type="match status" value="1"/>
</dbReference>
<proteinExistence type="predicted"/>
<accession>A0A9X1M5J5</accession>
<keyword evidence="1" id="KW-1133">Transmembrane helix</keyword>
<protein>
    <submittedName>
        <fullName evidence="2">Phage holin family protein</fullName>
    </submittedName>
</protein>
<reference evidence="2" key="1">
    <citation type="submission" date="2021-10" db="EMBL/GenBank/DDBJ databases">
        <title>Novel species in genus Arthrobacter.</title>
        <authorList>
            <person name="Liu Y."/>
        </authorList>
    </citation>
    <scope>NUCLEOTIDE SEQUENCE</scope>
    <source>
        <strain evidence="4">zg-Y462</strain>
        <strain evidence="2">Zg-Y462</strain>
    </source>
</reference>
<keyword evidence="4" id="KW-1185">Reference proteome</keyword>
<evidence type="ECO:0000256" key="1">
    <source>
        <dbReference type="SAM" id="Phobius"/>
    </source>
</evidence>
<name>A0A9X1M5J5_9MICC</name>
<sequence length="134" mass="13604">MKNILSTVGIQILAACAGLLLSLWWVSGFDIQLPGFLVAVVVVVLAQAVLTPLVSKAAHRYAPAFLGGTGLIAALLALLIAGLFPGGVTVTGIGDWLLSALILWVASAVGALVDQRLTSRRSAHPAGRSGPAAA</sequence>
<dbReference type="Proteomes" id="UP000829758">
    <property type="component" value="Chromosome"/>
</dbReference>
<feature type="transmembrane region" description="Helical" evidence="1">
    <location>
        <begin position="33"/>
        <end position="54"/>
    </location>
</feature>
<dbReference type="Proteomes" id="UP001155145">
    <property type="component" value="Unassembled WGS sequence"/>
</dbReference>
<keyword evidence="1" id="KW-0812">Transmembrane</keyword>
<dbReference type="EMBL" id="JAJFZT010000001">
    <property type="protein sequence ID" value="MCC3271803.1"/>
    <property type="molecule type" value="Genomic_DNA"/>
</dbReference>
<evidence type="ECO:0000313" key="2">
    <source>
        <dbReference type="EMBL" id="MCC3271803.1"/>
    </source>
</evidence>